<evidence type="ECO:0000256" key="8">
    <source>
        <dbReference type="PIRSR" id="PIRSR634016-1"/>
    </source>
</evidence>
<proteinExistence type="inferred from homology"/>
<dbReference type="PANTHER" id="PTHR11533">
    <property type="entry name" value="PROTEASE M1 ZINC METALLOPROTEASE"/>
    <property type="match status" value="1"/>
</dbReference>
<evidence type="ECO:0000259" key="12">
    <source>
        <dbReference type="Pfam" id="PF01433"/>
    </source>
</evidence>
<dbReference type="Gene3D" id="1.10.390.10">
    <property type="entry name" value="Neutral Protease Domain 2"/>
    <property type="match status" value="1"/>
</dbReference>
<evidence type="ECO:0000256" key="9">
    <source>
        <dbReference type="PIRSR" id="PIRSR634016-3"/>
    </source>
</evidence>
<dbReference type="GO" id="GO:0005737">
    <property type="term" value="C:cytoplasm"/>
    <property type="evidence" value="ECO:0007669"/>
    <property type="project" value="TreeGrafter"/>
</dbReference>
<evidence type="ECO:0000259" key="14">
    <source>
        <dbReference type="Pfam" id="PF17900"/>
    </source>
</evidence>
<feature type="site" description="Transition state stabilizer" evidence="10">
    <location>
        <position position="384"/>
    </location>
</feature>
<evidence type="ECO:0000256" key="3">
    <source>
        <dbReference type="ARBA" id="ARBA00022670"/>
    </source>
</evidence>
<dbReference type="InterPro" id="IPR034016">
    <property type="entry name" value="M1_APN-typ"/>
</dbReference>
<feature type="active site" description="Proton acceptor" evidence="8">
    <location>
        <position position="298"/>
    </location>
</feature>
<dbReference type="SUPFAM" id="SSF55486">
    <property type="entry name" value="Metalloproteases ('zincins'), catalytic domain"/>
    <property type="match status" value="1"/>
</dbReference>
<keyword evidence="5 11" id="KW-0378">Hydrolase</keyword>
<gene>
    <name evidence="15" type="ORF">DYB25_009853</name>
</gene>
<feature type="domain" description="ERAP1-like C-terminal" evidence="13">
    <location>
        <begin position="525"/>
        <end position="837"/>
    </location>
</feature>
<dbReference type="EC" id="3.4.11.-" evidence="11"/>
<dbReference type="VEuPathDB" id="FungiDB:H257_10940"/>
<keyword evidence="7 11" id="KW-0482">Metalloprotease</keyword>
<dbReference type="AlphaFoldDB" id="A0A397AKM5"/>
<dbReference type="FunFam" id="1.10.390.10:FF:000001">
    <property type="entry name" value="Aminopeptidase"/>
    <property type="match status" value="1"/>
</dbReference>
<accession>A0A397AKM5</accession>
<comment type="similarity">
    <text evidence="1 11">Belongs to the peptidase M1 family.</text>
</comment>
<dbReference type="Pfam" id="PF11838">
    <property type="entry name" value="ERAP1_C"/>
    <property type="match status" value="1"/>
</dbReference>
<dbReference type="EMBL" id="QUTA01007672">
    <property type="protein sequence ID" value="RHY06207.1"/>
    <property type="molecule type" value="Genomic_DNA"/>
</dbReference>
<feature type="binding site" evidence="9">
    <location>
        <position position="320"/>
    </location>
    <ligand>
        <name>Zn(2+)</name>
        <dbReference type="ChEBI" id="CHEBI:29105"/>
        <note>catalytic</note>
    </ligand>
</feature>
<keyword evidence="2 11" id="KW-0031">Aminopeptidase</keyword>
<comment type="cofactor">
    <cofactor evidence="9 11">
        <name>Zn(2+)</name>
        <dbReference type="ChEBI" id="CHEBI:29105"/>
    </cofactor>
    <text evidence="9 11">Binds 1 zinc ion per subunit.</text>
</comment>
<dbReference type="InterPro" id="IPR050344">
    <property type="entry name" value="Peptidase_M1_aminopeptidases"/>
</dbReference>
<dbReference type="GO" id="GO:0042277">
    <property type="term" value="F:peptide binding"/>
    <property type="evidence" value="ECO:0007669"/>
    <property type="project" value="TreeGrafter"/>
</dbReference>
<keyword evidence="6 9" id="KW-0862">Zinc</keyword>
<dbReference type="Gene3D" id="2.60.40.1730">
    <property type="entry name" value="tricorn interacting facor f3 domain"/>
    <property type="match status" value="1"/>
</dbReference>
<dbReference type="Gene3D" id="1.25.50.20">
    <property type="match status" value="1"/>
</dbReference>
<dbReference type="Pfam" id="PF01433">
    <property type="entry name" value="Peptidase_M1"/>
    <property type="match status" value="1"/>
</dbReference>
<keyword evidence="3 11" id="KW-0645">Protease</keyword>
<dbReference type="InterPro" id="IPR045357">
    <property type="entry name" value="Aminopeptidase_N-like_N"/>
</dbReference>
<protein>
    <recommendedName>
        <fullName evidence="11">Aminopeptidase</fullName>
        <ecNumber evidence="11">3.4.11.-</ecNumber>
    </recommendedName>
</protein>
<feature type="domain" description="Peptidase M1 membrane alanine aminopeptidase" evidence="12">
    <location>
        <begin position="225"/>
        <end position="444"/>
    </location>
</feature>
<evidence type="ECO:0000256" key="1">
    <source>
        <dbReference type="ARBA" id="ARBA00010136"/>
    </source>
</evidence>
<dbReference type="InterPro" id="IPR024571">
    <property type="entry name" value="ERAP1-like_C_dom"/>
</dbReference>
<dbReference type="GO" id="GO:0016020">
    <property type="term" value="C:membrane"/>
    <property type="evidence" value="ECO:0007669"/>
    <property type="project" value="TreeGrafter"/>
</dbReference>
<feature type="binding site" evidence="9">
    <location>
        <position position="301"/>
    </location>
    <ligand>
        <name>Zn(2+)</name>
        <dbReference type="ChEBI" id="CHEBI:29105"/>
        <note>catalytic</note>
    </ligand>
</feature>
<feature type="binding site" evidence="9">
    <location>
        <position position="297"/>
    </location>
    <ligand>
        <name>Zn(2+)</name>
        <dbReference type="ChEBI" id="CHEBI:29105"/>
        <note>catalytic</note>
    </ligand>
</feature>
<dbReference type="CDD" id="cd09601">
    <property type="entry name" value="M1_APN-Q_like"/>
    <property type="match status" value="1"/>
</dbReference>
<dbReference type="Proteomes" id="UP000266239">
    <property type="component" value="Unassembled WGS sequence"/>
</dbReference>
<dbReference type="GO" id="GO:0008270">
    <property type="term" value="F:zinc ion binding"/>
    <property type="evidence" value="ECO:0007669"/>
    <property type="project" value="UniProtKB-UniRule"/>
</dbReference>
<dbReference type="InterPro" id="IPR042097">
    <property type="entry name" value="Aminopeptidase_N-like_N_sf"/>
</dbReference>
<feature type="domain" description="Aminopeptidase N-like N-terminal" evidence="14">
    <location>
        <begin position="8"/>
        <end position="190"/>
    </location>
</feature>
<organism evidence="15 16">
    <name type="scientific">Aphanomyces astaci</name>
    <name type="common">Crayfish plague agent</name>
    <dbReference type="NCBI Taxonomy" id="112090"/>
    <lineage>
        <taxon>Eukaryota</taxon>
        <taxon>Sar</taxon>
        <taxon>Stramenopiles</taxon>
        <taxon>Oomycota</taxon>
        <taxon>Saprolegniomycetes</taxon>
        <taxon>Saprolegniales</taxon>
        <taxon>Verrucalvaceae</taxon>
        <taxon>Aphanomyces</taxon>
    </lineage>
</organism>
<evidence type="ECO:0000256" key="4">
    <source>
        <dbReference type="ARBA" id="ARBA00022723"/>
    </source>
</evidence>
<evidence type="ECO:0000256" key="11">
    <source>
        <dbReference type="RuleBase" id="RU364040"/>
    </source>
</evidence>
<evidence type="ECO:0000256" key="2">
    <source>
        <dbReference type="ARBA" id="ARBA00022438"/>
    </source>
</evidence>
<evidence type="ECO:0000259" key="13">
    <source>
        <dbReference type="Pfam" id="PF11838"/>
    </source>
</evidence>
<dbReference type="PRINTS" id="PR00756">
    <property type="entry name" value="ALADIPTASE"/>
</dbReference>
<dbReference type="GO" id="GO:0043171">
    <property type="term" value="P:peptide catabolic process"/>
    <property type="evidence" value="ECO:0007669"/>
    <property type="project" value="TreeGrafter"/>
</dbReference>
<evidence type="ECO:0000313" key="16">
    <source>
        <dbReference type="Proteomes" id="UP000266239"/>
    </source>
</evidence>
<evidence type="ECO:0000256" key="6">
    <source>
        <dbReference type="ARBA" id="ARBA00022833"/>
    </source>
</evidence>
<dbReference type="GO" id="GO:0005615">
    <property type="term" value="C:extracellular space"/>
    <property type="evidence" value="ECO:0007669"/>
    <property type="project" value="TreeGrafter"/>
</dbReference>
<dbReference type="InterPro" id="IPR014782">
    <property type="entry name" value="Peptidase_M1_dom"/>
</dbReference>
<dbReference type="Gene3D" id="2.60.40.1910">
    <property type="match status" value="1"/>
</dbReference>
<name>A0A397AKM5_APHAT</name>
<evidence type="ECO:0000313" key="15">
    <source>
        <dbReference type="EMBL" id="RHY06207.1"/>
    </source>
</evidence>
<evidence type="ECO:0000256" key="5">
    <source>
        <dbReference type="ARBA" id="ARBA00022801"/>
    </source>
</evidence>
<reference evidence="15 16" key="1">
    <citation type="submission" date="2018-08" db="EMBL/GenBank/DDBJ databases">
        <title>Aphanomyces genome sequencing and annotation.</title>
        <authorList>
            <person name="Minardi D."/>
            <person name="Oidtmann B."/>
            <person name="Van Der Giezen M."/>
            <person name="Studholme D.J."/>
        </authorList>
    </citation>
    <scope>NUCLEOTIDE SEQUENCE [LARGE SCALE GENOMIC DNA]</scope>
    <source>
        <strain evidence="15 16">Yx</strain>
    </source>
</reference>
<dbReference type="InterPro" id="IPR027268">
    <property type="entry name" value="Peptidase_M4/M1_CTD_sf"/>
</dbReference>
<sequence length="857" mass="94971">YTVDYDVIDLDRFRFEGTERVEVDIVEATSTITCHAVELWVHSVTLSVHGQDAAPVEADEIRYIAKDESVTFVFPSTIPAGSKATLSLSFHGILNDKLKGFYRSQYTQDGESRTMAVTQFEACDARRALVCWDEPAIKASFQLSMVTPVDREAISNTPVLSTLVRPSKTNPKQLEKRWQFDETPVMSTYLLAMVVGEFDFVSGFTNEGVVVRVYTPVGRSERGQFALKVATQCLSFFTHKFGIPYPLAKLDMLAIPDFSAGAMENWGVVTYREMRLLIDDQASSLAQKTATARTVCHELAHQWFGNLVTMEWWTELWLNEGFARFMEFEAVHDIFPEWNVWGSFVQDITLATAMKKDAMESSHPIEVVVHHPDEVDQIFDVISYAKGASVIRMLANFIGIDKFYVGMHNYLTKFAYGNAQTVDLWHALEAASGTKVLLNLVLRLEITAMAHTWTTQMGFPVVTVTKDGSIVTLEQQRFLANGSSDAVSKWDVPITFTTPTNGVQNAGIWTASQPSIALDVGAAPWVKVNAAQTGFYLVNYPSELWTALKAPVAALALDTVDRVSLLHSIFVLARAGLVLTTDALQFSQAYANEPEYLVWKELSENLAVYLRLFKHESWFPSFQAYIQQLYAAVMSQLTWDARPTDQDLTSNFRRDVIAMLAAANDPAVVAEASARFHAAVAAPASLSADLRSIVYSIHVRKTSEPDAAFAHLLNVYETSDFIEEKLHVLGALGRFPSVQLKTRALEWAVAGGVRSQDIHSVFGSVAADGCTVAWEYVQAKWDALSAQYSQIVVGRILCVSIANFQTEQAAAAVEAFLVGRPQGAFARPLASVLENIRTGAAMYARDVTPLAAWIQTL</sequence>
<evidence type="ECO:0000256" key="7">
    <source>
        <dbReference type="ARBA" id="ARBA00023049"/>
    </source>
</evidence>
<dbReference type="GO" id="GO:0070006">
    <property type="term" value="F:metalloaminopeptidase activity"/>
    <property type="evidence" value="ECO:0007669"/>
    <property type="project" value="TreeGrafter"/>
</dbReference>
<feature type="non-terminal residue" evidence="15">
    <location>
        <position position="1"/>
    </location>
</feature>
<dbReference type="GO" id="GO:0006508">
    <property type="term" value="P:proteolysis"/>
    <property type="evidence" value="ECO:0007669"/>
    <property type="project" value="UniProtKB-KW"/>
</dbReference>
<dbReference type="SUPFAM" id="SSF63737">
    <property type="entry name" value="Leukotriene A4 hydrolase N-terminal domain"/>
    <property type="match status" value="1"/>
</dbReference>
<dbReference type="PANTHER" id="PTHR11533:SF174">
    <property type="entry name" value="PUROMYCIN-SENSITIVE AMINOPEPTIDASE-RELATED"/>
    <property type="match status" value="1"/>
</dbReference>
<comment type="caution">
    <text evidence="15">The sequence shown here is derived from an EMBL/GenBank/DDBJ whole genome shotgun (WGS) entry which is preliminary data.</text>
</comment>
<keyword evidence="4 9" id="KW-0479">Metal-binding</keyword>
<dbReference type="InterPro" id="IPR001930">
    <property type="entry name" value="Peptidase_M1"/>
</dbReference>
<evidence type="ECO:0000256" key="10">
    <source>
        <dbReference type="PIRSR" id="PIRSR634016-4"/>
    </source>
</evidence>
<dbReference type="Pfam" id="PF17900">
    <property type="entry name" value="Peptidase_M1_N"/>
    <property type="match status" value="1"/>
</dbReference>